<dbReference type="Pfam" id="PF02515">
    <property type="entry name" value="CoA_transf_3"/>
    <property type="match status" value="1"/>
</dbReference>
<name>A0A858BVE3_9FIRM</name>
<keyword evidence="1 2" id="KW-0808">Transferase</keyword>
<evidence type="ECO:0000313" key="3">
    <source>
        <dbReference type="Proteomes" id="UP000466848"/>
    </source>
</evidence>
<dbReference type="InterPro" id="IPR023606">
    <property type="entry name" value="CoA-Trfase_III_dom_1_sf"/>
</dbReference>
<dbReference type="SUPFAM" id="SSF89796">
    <property type="entry name" value="CoA-transferase family III (CaiB/BaiF)"/>
    <property type="match status" value="1"/>
</dbReference>
<protein>
    <submittedName>
        <fullName evidence="2">CoA transferase</fullName>
    </submittedName>
</protein>
<dbReference type="KEGG" id="abut:Ami103574_06975"/>
<dbReference type="PANTHER" id="PTHR48207:SF3">
    <property type="entry name" value="SUCCINATE--HYDROXYMETHYLGLUTARATE COA-TRANSFERASE"/>
    <property type="match status" value="1"/>
</dbReference>
<proteinExistence type="predicted"/>
<accession>A0A858BVE3</accession>
<reference evidence="2 3" key="1">
    <citation type="submission" date="2020-02" db="EMBL/GenBank/DDBJ databases">
        <authorList>
            <person name="Kim Y.B."/>
            <person name="Roh S.W."/>
        </authorList>
    </citation>
    <scope>NUCLEOTIDE SEQUENCE [LARGE SCALE GENOMIC DNA]</scope>
    <source>
        <strain evidence="2 3">DSM 103574</strain>
    </source>
</reference>
<organism evidence="2 3">
    <name type="scientific">Aminipila butyrica</name>
    <dbReference type="NCBI Taxonomy" id="433296"/>
    <lineage>
        <taxon>Bacteria</taxon>
        <taxon>Bacillati</taxon>
        <taxon>Bacillota</taxon>
        <taxon>Clostridia</taxon>
        <taxon>Peptostreptococcales</taxon>
        <taxon>Anaerovoracaceae</taxon>
        <taxon>Aminipila</taxon>
    </lineage>
</organism>
<keyword evidence="3" id="KW-1185">Reference proteome</keyword>
<evidence type="ECO:0000256" key="1">
    <source>
        <dbReference type="ARBA" id="ARBA00022679"/>
    </source>
</evidence>
<sequence>MKPLQDMTVLDLTRVVAGPYSTMILADLGARVIKVENPDDPDYIRTFEPFLGEGDNKFSGFFAQYNRHKLGITLSLKKEEAQAMFKEMVKKVDVVIENYRPGVMKKFALDYQVLKEINPKLIYVALSGFGQDGPYVKWPSYDNSGQALSGLWSINGFSDRPPVRVGTIIGDESTTFFGTIGLLAAYIHAQKTGQGQMVDVAQLDSTFCLTEVAVPNCSIAGKVQGPLGNDHPFIRPYGMFQSRTGYIFFGGYTDKFFKATCAFFGEPELAADPELDSMDKRFQDDVWFNKLKPKYEEWFSRYTTEELVAGLSEVVPLTPINSIAEAMANPQLNARDMIIDYPHGNQVARLFGTPIKLSETPADPIGPAPRLGQHNKEIYQEFLGFSEEELKELHEKGVI</sequence>
<dbReference type="Proteomes" id="UP000466848">
    <property type="component" value="Chromosome"/>
</dbReference>
<dbReference type="InterPro" id="IPR050483">
    <property type="entry name" value="CoA-transferase_III_domain"/>
</dbReference>
<evidence type="ECO:0000313" key="2">
    <source>
        <dbReference type="EMBL" id="QIB69078.1"/>
    </source>
</evidence>
<dbReference type="GO" id="GO:0008410">
    <property type="term" value="F:CoA-transferase activity"/>
    <property type="evidence" value="ECO:0007669"/>
    <property type="project" value="TreeGrafter"/>
</dbReference>
<gene>
    <name evidence="2" type="ORF">Ami103574_06975</name>
</gene>
<dbReference type="AlphaFoldDB" id="A0A858BVE3"/>
<dbReference type="Gene3D" id="3.30.1540.10">
    <property type="entry name" value="formyl-coa transferase, domain 3"/>
    <property type="match status" value="1"/>
</dbReference>
<dbReference type="RefSeq" id="WP_163066010.1">
    <property type="nucleotide sequence ID" value="NZ_CP048649.1"/>
</dbReference>
<dbReference type="Gene3D" id="3.40.50.10540">
    <property type="entry name" value="Crotonobetainyl-coa:carnitine coa-transferase, domain 1"/>
    <property type="match status" value="1"/>
</dbReference>
<dbReference type="PANTHER" id="PTHR48207">
    <property type="entry name" value="SUCCINATE--HYDROXYMETHYLGLUTARATE COA-TRANSFERASE"/>
    <property type="match status" value="1"/>
</dbReference>
<dbReference type="InterPro" id="IPR044855">
    <property type="entry name" value="CoA-Trfase_III_dom3_sf"/>
</dbReference>
<dbReference type="InterPro" id="IPR003673">
    <property type="entry name" value="CoA-Trfase_fam_III"/>
</dbReference>
<dbReference type="EMBL" id="CP048649">
    <property type="protein sequence ID" value="QIB69078.1"/>
    <property type="molecule type" value="Genomic_DNA"/>
</dbReference>